<evidence type="ECO:0000313" key="3">
    <source>
        <dbReference type="Proteomes" id="UP000015105"/>
    </source>
</evidence>
<keyword evidence="3" id="KW-1185">Reference proteome</keyword>
<feature type="compositionally biased region" description="Basic and acidic residues" evidence="1">
    <location>
        <begin position="1"/>
        <end position="28"/>
    </location>
</feature>
<reference evidence="2" key="4">
    <citation type="submission" date="2019-03" db="UniProtKB">
        <authorList>
            <consortium name="EnsemblPlants"/>
        </authorList>
    </citation>
    <scope>IDENTIFICATION</scope>
</reference>
<sequence>VNSYARRRDEASKRADGFGRCRKGERGTRKGISPQRTMELAATGAAALRRSLASGYPVVPRERRRRMPARVSCVGRGGRGVGGGFADEAHLRYYEAPPRKAVEAAARDLTKLRAMGLVAGDPAKEKILSVSALPPSSSPVDLLFCSPFMLRIGVIVVFYCE</sequence>
<reference evidence="3" key="2">
    <citation type="journal article" date="2017" name="Nat. Plants">
        <title>The Aegilops tauschii genome reveals multiple impacts of transposons.</title>
        <authorList>
            <person name="Zhao G."/>
            <person name="Zou C."/>
            <person name="Li K."/>
            <person name="Wang K."/>
            <person name="Li T."/>
            <person name="Gao L."/>
            <person name="Zhang X."/>
            <person name="Wang H."/>
            <person name="Yang Z."/>
            <person name="Liu X."/>
            <person name="Jiang W."/>
            <person name="Mao L."/>
            <person name="Kong X."/>
            <person name="Jiao Y."/>
            <person name="Jia J."/>
        </authorList>
    </citation>
    <scope>NUCLEOTIDE SEQUENCE [LARGE SCALE GENOMIC DNA]</scope>
    <source>
        <strain evidence="3">cv. AL8/78</strain>
    </source>
</reference>
<reference evidence="2" key="5">
    <citation type="journal article" date="2021" name="G3 (Bethesda)">
        <title>Aegilops tauschii genome assembly Aet v5.0 features greater sequence contiguity and improved annotation.</title>
        <authorList>
            <person name="Wang L."/>
            <person name="Zhu T."/>
            <person name="Rodriguez J.C."/>
            <person name="Deal K.R."/>
            <person name="Dubcovsky J."/>
            <person name="McGuire P.E."/>
            <person name="Lux T."/>
            <person name="Spannagl M."/>
            <person name="Mayer K.F.X."/>
            <person name="Baldrich P."/>
            <person name="Meyers B.C."/>
            <person name="Huo N."/>
            <person name="Gu Y.Q."/>
            <person name="Zhou H."/>
            <person name="Devos K.M."/>
            <person name="Bennetzen J.L."/>
            <person name="Unver T."/>
            <person name="Budak H."/>
            <person name="Gulick P.J."/>
            <person name="Galiba G."/>
            <person name="Kalapos B."/>
            <person name="Nelson D.R."/>
            <person name="Li P."/>
            <person name="You F.M."/>
            <person name="Luo M.C."/>
            <person name="Dvorak J."/>
        </authorList>
    </citation>
    <scope>NUCLEOTIDE SEQUENCE [LARGE SCALE GENOMIC DNA]</scope>
    <source>
        <strain evidence="2">cv. AL8/78</strain>
    </source>
</reference>
<proteinExistence type="predicted"/>
<protein>
    <submittedName>
        <fullName evidence="2">Uncharacterized protein</fullName>
    </submittedName>
</protein>
<dbReference type="EnsemblPlants" id="AET1Gv20201100.2">
    <property type="protein sequence ID" value="AET1Gv20201100.2"/>
    <property type="gene ID" value="AET1Gv20201100"/>
</dbReference>
<accession>A0A452XXF5</accession>
<evidence type="ECO:0000256" key="1">
    <source>
        <dbReference type="SAM" id="MobiDB-lite"/>
    </source>
</evidence>
<reference evidence="3" key="1">
    <citation type="journal article" date="2014" name="Science">
        <title>Ancient hybridizations among the ancestral genomes of bread wheat.</title>
        <authorList>
            <consortium name="International Wheat Genome Sequencing Consortium,"/>
            <person name="Marcussen T."/>
            <person name="Sandve S.R."/>
            <person name="Heier L."/>
            <person name="Spannagl M."/>
            <person name="Pfeifer M."/>
            <person name="Jakobsen K.S."/>
            <person name="Wulff B.B."/>
            <person name="Steuernagel B."/>
            <person name="Mayer K.F."/>
            <person name="Olsen O.A."/>
        </authorList>
    </citation>
    <scope>NUCLEOTIDE SEQUENCE [LARGE SCALE GENOMIC DNA]</scope>
    <source>
        <strain evidence="3">cv. AL8/78</strain>
    </source>
</reference>
<evidence type="ECO:0000313" key="2">
    <source>
        <dbReference type="EnsemblPlants" id="AET1Gv20201100.2"/>
    </source>
</evidence>
<dbReference type="AlphaFoldDB" id="A0A452XXF5"/>
<name>A0A452XXF5_AEGTS</name>
<dbReference type="Proteomes" id="UP000015105">
    <property type="component" value="Chromosome 1D"/>
</dbReference>
<reference evidence="2" key="3">
    <citation type="journal article" date="2017" name="Nature">
        <title>Genome sequence of the progenitor of the wheat D genome Aegilops tauschii.</title>
        <authorList>
            <person name="Luo M.C."/>
            <person name="Gu Y.Q."/>
            <person name="Puiu D."/>
            <person name="Wang H."/>
            <person name="Twardziok S.O."/>
            <person name="Deal K.R."/>
            <person name="Huo N."/>
            <person name="Zhu T."/>
            <person name="Wang L."/>
            <person name="Wang Y."/>
            <person name="McGuire P.E."/>
            <person name="Liu S."/>
            <person name="Long H."/>
            <person name="Ramasamy R.K."/>
            <person name="Rodriguez J.C."/>
            <person name="Van S.L."/>
            <person name="Yuan L."/>
            <person name="Wang Z."/>
            <person name="Xia Z."/>
            <person name="Xiao L."/>
            <person name="Anderson O.D."/>
            <person name="Ouyang S."/>
            <person name="Liang Y."/>
            <person name="Zimin A.V."/>
            <person name="Pertea G."/>
            <person name="Qi P."/>
            <person name="Bennetzen J.L."/>
            <person name="Dai X."/>
            <person name="Dawson M.W."/>
            <person name="Muller H.G."/>
            <person name="Kugler K."/>
            <person name="Rivarola-Duarte L."/>
            <person name="Spannagl M."/>
            <person name="Mayer K.F.X."/>
            <person name="Lu F.H."/>
            <person name="Bevan M.W."/>
            <person name="Leroy P."/>
            <person name="Li P."/>
            <person name="You F.M."/>
            <person name="Sun Q."/>
            <person name="Liu Z."/>
            <person name="Lyons E."/>
            <person name="Wicker T."/>
            <person name="Salzberg S.L."/>
            <person name="Devos K.M."/>
            <person name="Dvorak J."/>
        </authorList>
    </citation>
    <scope>NUCLEOTIDE SEQUENCE [LARGE SCALE GENOMIC DNA]</scope>
    <source>
        <strain evidence="2">cv. AL8/78</strain>
    </source>
</reference>
<organism evidence="2 3">
    <name type="scientific">Aegilops tauschii subsp. strangulata</name>
    <name type="common">Goatgrass</name>
    <dbReference type="NCBI Taxonomy" id="200361"/>
    <lineage>
        <taxon>Eukaryota</taxon>
        <taxon>Viridiplantae</taxon>
        <taxon>Streptophyta</taxon>
        <taxon>Embryophyta</taxon>
        <taxon>Tracheophyta</taxon>
        <taxon>Spermatophyta</taxon>
        <taxon>Magnoliopsida</taxon>
        <taxon>Liliopsida</taxon>
        <taxon>Poales</taxon>
        <taxon>Poaceae</taxon>
        <taxon>BOP clade</taxon>
        <taxon>Pooideae</taxon>
        <taxon>Triticodae</taxon>
        <taxon>Triticeae</taxon>
        <taxon>Triticinae</taxon>
        <taxon>Aegilops</taxon>
    </lineage>
</organism>
<dbReference type="Gramene" id="AET1Gv20201100.2">
    <property type="protein sequence ID" value="AET1Gv20201100.2"/>
    <property type="gene ID" value="AET1Gv20201100"/>
</dbReference>
<feature type="region of interest" description="Disordered" evidence="1">
    <location>
        <begin position="1"/>
        <end position="33"/>
    </location>
</feature>